<comment type="caution">
    <text evidence="18">The sequence shown here is derived from an EMBL/GenBank/DDBJ whole genome shotgun (WGS) entry which is preliminary data.</text>
</comment>
<comment type="subcellular location">
    <subcellularLocation>
        <location evidence="15">Cell membrane</location>
        <topology evidence="15">Single-pass membrane protein</topology>
    </subcellularLocation>
    <subcellularLocation>
        <location evidence="14">Endomembrane system</location>
        <topology evidence="14">Single-pass membrane protein</topology>
    </subcellularLocation>
</comment>
<dbReference type="CDD" id="cd06503">
    <property type="entry name" value="ATP-synt_Fo_b"/>
    <property type="match status" value="1"/>
</dbReference>
<keyword evidence="4 15" id="KW-0138">CF(0)</keyword>
<dbReference type="GO" id="GO:0005886">
    <property type="term" value="C:plasma membrane"/>
    <property type="evidence" value="ECO:0007669"/>
    <property type="project" value="UniProtKB-SubCell"/>
</dbReference>
<evidence type="ECO:0000256" key="5">
    <source>
        <dbReference type="ARBA" id="ARBA00022692"/>
    </source>
</evidence>
<evidence type="ECO:0000256" key="4">
    <source>
        <dbReference type="ARBA" id="ARBA00022547"/>
    </source>
</evidence>
<dbReference type="AlphaFoldDB" id="A0A941W627"/>
<evidence type="ECO:0000256" key="13">
    <source>
        <dbReference type="ARBA" id="ARBA00026054"/>
    </source>
</evidence>
<evidence type="ECO:0000256" key="16">
    <source>
        <dbReference type="RuleBase" id="RU003848"/>
    </source>
</evidence>
<dbReference type="PANTHER" id="PTHR33445">
    <property type="entry name" value="ATP SYNTHASE SUBUNIT B', CHLOROPLASTIC"/>
    <property type="match status" value="1"/>
</dbReference>
<evidence type="ECO:0000313" key="19">
    <source>
        <dbReference type="Proteomes" id="UP000722750"/>
    </source>
</evidence>
<evidence type="ECO:0000256" key="14">
    <source>
        <dbReference type="ARBA" id="ARBA00037847"/>
    </source>
</evidence>
<evidence type="ECO:0000256" key="7">
    <source>
        <dbReference type="ARBA" id="ARBA00022989"/>
    </source>
</evidence>
<dbReference type="Pfam" id="PF00430">
    <property type="entry name" value="ATP-synt_B"/>
    <property type="match status" value="1"/>
</dbReference>
<feature type="transmembrane region" description="Helical" evidence="15">
    <location>
        <begin position="12"/>
        <end position="34"/>
    </location>
</feature>
<dbReference type="NCBIfam" id="TIGR01144">
    <property type="entry name" value="ATP_synt_b"/>
    <property type="match status" value="1"/>
</dbReference>
<dbReference type="GO" id="GO:0045259">
    <property type="term" value="C:proton-transporting ATP synthase complex"/>
    <property type="evidence" value="ECO:0007669"/>
    <property type="project" value="UniProtKB-KW"/>
</dbReference>
<dbReference type="PANTHER" id="PTHR33445:SF1">
    <property type="entry name" value="ATP SYNTHASE SUBUNIT B"/>
    <property type="match status" value="1"/>
</dbReference>
<evidence type="ECO:0000256" key="3">
    <source>
        <dbReference type="ARBA" id="ARBA00022475"/>
    </source>
</evidence>
<dbReference type="HAMAP" id="MF_01398">
    <property type="entry name" value="ATP_synth_b_bprime"/>
    <property type="match status" value="1"/>
</dbReference>
<comment type="function">
    <text evidence="11 15">F(1)F(0) ATP synthase produces ATP from ADP in the presence of a proton or sodium gradient. F-type ATPases consist of two structural domains, F(1) containing the extramembraneous catalytic core and F(0) containing the membrane proton channel, linked together by a central stalk and a peripheral stalk. During catalysis, ATP synthesis in the catalytic domain of F(1) is coupled via a rotary mechanism of the central stalk subunits to proton translocation.</text>
</comment>
<keyword evidence="17" id="KW-0175">Coiled coil</keyword>
<evidence type="ECO:0000256" key="9">
    <source>
        <dbReference type="ARBA" id="ARBA00023136"/>
    </source>
</evidence>
<evidence type="ECO:0000256" key="15">
    <source>
        <dbReference type="HAMAP-Rule" id="MF_01398"/>
    </source>
</evidence>
<evidence type="ECO:0000256" key="2">
    <source>
        <dbReference type="ARBA" id="ARBA00022448"/>
    </source>
</evidence>
<reference evidence="18" key="1">
    <citation type="journal article" date="2021" name="ISME J.">
        <title>Fine-scale metabolic discontinuity in a stratified prokaryote microbiome of a Red Sea deep halocline.</title>
        <authorList>
            <person name="Michoud G."/>
            <person name="Ngugi D.K."/>
            <person name="Barozzi A."/>
            <person name="Merlino G."/>
            <person name="Calleja M.L."/>
            <person name="Delgado-Huertas A."/>
            <person name="Moran X.A.G."/>
            <person name="Daffonchio D."/>
        </authorList>
    </citation>
    <scope>NUCLEOTIDE SEQUENCE</scope>
    <source>
        <strain evidence="18">SuakinDeep_MAG55_1</strain>
    </source>
</reference>
<comment type="subunit">
    <text evidence="15">F-type ATPases have 2 components, F(1) - the catalytic core - and F(0) - the membrane proton channel. F(1) has five subunits: alpha(3), beta(3), gamma(1), delta(1), epsilon(1). F(0) has three main subunits: a(1), b(2) and c(10-14). The alpha and beta chains form an alternating ring which encloses part of the gamma chain. F(1) is attached to F(0) by a central stalk formed by the gamma and epsilon chains, while a peripheral stalk is formed by the delta and b chains.</text>
</comment>
<evidence type="ECO:0000256" key="11">
    <source>
        <dbReference type="ARBA" id="ARBA00025198"/>
    </source>
</evidence>
<comment type="function">
    <text evidence="12">Component of the F(0) channel, it forms part of the peripheral stalk, linking F(1) to F(0). The b'-subunit is a diverged and duplicated form of b found in plants and photosynthetic bacteria.</text>
</comment>
<keyword evidence="9 15" id="KW-0472">Membrane</keyword>
<keyword evidence="6 15" id="KW-0375">Hydrogen ion transport</keyword>
<sequence>MGNLLEALGVNFKMVLIQAVGFLFLLLLLKKFLFGKIKDMIKARTDEVKDTYQKSEDDRAEAEKLKGEYQRKVIKAEEEAEGKIQAAVVKAKKISDEIVKEAHDTAASDRAKAQQGIEVERKKALAEVRNQVIDLTILSSSKLIQQSMQRNTAESLVDDVIKEVGKLS</sequence>
<evidence type="ECO:0000256" key="6">
    <source>
        <dbReference type="ARBA" id="ARBA00022781"/>
    </source>
</evidence>
<feature type="coiled-coil region" evidence="17">
    <location>
        <begin position="45"/>
        <end position="79"/>
    </location>
</feature>
<dbReference type="InterPro" id="IPR002146">
    <property type="entry name" value="ATP_synth_b/b'su_bac/chlpt"/>
</dbReference>
<keyword evidence="8 15" id="KW-0406">Ion transport</keyword>
<comment type="subunit">
    <text evidence="13">F-type ATPases have 2 components, F(1) - the catalytic core - and F(0) - the membrane proton channel. F(1) has five subunits: alpha(3), beta(3), gamma(1), delta(1), epsilon(1). F(0) has four main subunits: a(1), b(2) and c(10-14). The alpha and beta chains form an alternating ring which encloses part of the gamma chain. F(1) is attached to F(0) by a central stalk formed by the gamma and epsilon chains, while a peripheral stalk is formed by the delta and b chains.</text>
</comment>
<evidence type="ECO:0000313" key="18">
    <source>
        <dbReference type="EMBL" id="MBS1259181.1"/>
    </source>
</evidence>
<keyword evidence="2 15" id="KW-0813">Transport</keyword>
<dbReference type="GO" id="GO:0012505">
    <property type="term" value="C:endomembrane system"/>
    <property type="evidence" value="ECO:0007669"/>
    <property type="project" value="UniProtKB-SubCell"/>
</dbReference>
<protein>
    <recommendedName>
        <fullName evidence="15">ATP synthase subunit b</fullName>
    </recommendedName>
    <alternativeName>
        <fullName evidence="15">ATP synthase F(0) sector subunit b</fullName>
    </alternativeName>
    <alternativeName>
        <fullName evidence="15">ATPase subunit I</fullName>
    </alternativeName>
    <alternativeName>
        <fullName evidence="15">F-type ATPase subunit b</fullName>
        <shortName evidence="15">F-ATPase subunit b</shortName>
    </alternativeName>
</protein>
<proteinExistence type="inferred from homology"/>
<dbReference type="GO" id="GO:0046961">
    <property type="term" value="F:proton-transporting ATPase activity, rotational mechanism"/>
    <property type="evidence" value="ECO:0007669"/>
    <property type="project" value="TreeGrafter"/>
</dbReference>
<comment type="similarity">
    <text evidence="1 15 16">Belongs to the ATPase B chain family.</text>
</comment>
<evidence type="ECO:0000256" key="8">
    <source>
        <dbReference type="ARBA" id="ARBA00023065"/>
    </source>
</evidence>
<keyword evidence="5 15" id="KW-0812">Transmembrane</keyword>
<evidence type="ECO:0000256" key="1">
    <source>
        <dbReference type="ARBA" id="ARBA00005513"/>
    </source>
</evidence>
<dbReference type="EMBL" id="JAANXD010000084">
    <property type="protein sequence ID" value="MBS1259181.1"/>
    <property type="molecule type" value="Genomic_DNA"/>
</dbReference>
<evidence type="ECO:0000256" key="17">
    <source>
        <dbReference type="SAM" id="Coils"/>
    </source>
</evidence>
<dbReference type="GO" id="GO:0046933">
    <property type="term" value="F:proton-transporting ATP synthase activity, rotational mechanism"/>
    <property type="evidence" value="ECO:0007669"/>
    <property type="project" value="UniProtKB-UniRule"/>
</dbReference>
<accession>A0A941W627</accession>
<organism evidence="18 19">
    <name type="scientific">Candidatus Scalindua arabica</name>
    <dbReference type="NCBI Taxonomy" id="1127984"/>
    <lineage>
        <taxon>Bacteria</taxon>
        <taxon>Pseudomonadati</taxon>
        <taxon>Planctomycetota</taxon>
        <taxon>Candidatus Brocadiia</taxon>
        <taxon>Candidatus Brocadiales</taxon>
        <taxon>Candidatus Scalinduaceae</taxon>
        <taxon>Candidatus Scalindua</taxon>
    </lineage>
</organism>
<keyword evidence="3 15" id="KW-1003">Cell membrane</keyword>
<dbReference type="InterPro" id="IPR050059">
    <property type="entry name" value="ATP_synthase_B_chain"/>
</dbReference>
<gene>
    <name evidence="15" type="primary">atpF</name>
    <name evidence="18" type="ORF">MAG551_02248</name>
</gene>
<evidence type="ECO:0000256" key="10">
    <source>
        <dbReference type="ARBA" id="ARBA00023310"/>
    </source>
</evidence>
<name>A0A941W627_9BACT</name>
<dbReference type="Proteomes" id="UP000722750">
    <property type="component" value="Unassembled WGS sequence"/>
</dbReference>
<keyword evidence="7 15" id="KW-1133">Transmembrane helix</keyword>
<dbReference type="InterPro" id="IPR005864">
    <property type="entry name" value="ATP_synth_F0_bsu_bac"/>
</dbReference>
<keyword evidence="10 15" id="KW-0066">ATP synthesis</keyword>
<evidence type="ECO:0000256" key="12">
    <source>
        <dbReference type="ARBA" id="ARBA00025614"/>
    </source>
</evidence>